<proteinExistence type="predicted"/>
<dbReference type="Gene3D" id="1.10.10.60">
    <property type="entry name" value="Homeodomain-like"/>
    <property type="match status" value="2"/>
</dbReference>
<evidence type="ECO:0000256" key="1">
    <source>
        <dbReference type="ARBA" id="ARBA00023015"/>
    </source>
</evidence>
<dbReference type="SUPFAM" id="SSF46689">
    <property type="entry name" value="Homeodomain-like"/>
    <property type="match status" value="2"/>
</dbReference>
<organism evidence="6 7">
    <name type="scientific">Cohnella hongkongensis</name>
    <dbReference type="NCBI Taxonomy" id="178337"/>
    <lineage>
        <taxon>Bacteria</taxon>
        <taxon>Bacillati</taxon>
        <taxon>Bacillota</taxon>
        <taxon>Bacilli</taxon>
        <taxon>Bacillales</taxon>
        <taxon>Paenibacillaceae</taxon>
        <taxon>Cohnella</taxon>
    </lineage>
</organism>
<dbReference type="InterPro" id="IPR009057">
    <property type="entry name" value="Homeodomain-like_sf"/>
</dbReference>
<evidence type="ECO:0000313" key="6">
    <source>
        <dbReference type="EMBL" id="MFC4597307.1"/>
    </source>
</evidence>
<dbReference type="Pfam" id="PF01497">
    <property type="entry name" value="Peripla_BP_2"/>
    <property type="match status" value="1"/>
</dbReference>
<keyword evidence="1" id="KW-0805">Transcription regulation</keyword>
<dbReference type="InterPro" id="IPR020449">
    <property type="entry name" value="Tscrpt_reg_AraC-type_HTH"/>
</dbReference>
<sequence length="400" mass="45280">MERAETATAADSAPHSLEPIREFIAEHYDEPLTLDQLAGMTGLSPKYFGELFKKRYGQSVTDYLTEVRIQQAKRYLRDTDELLRDIARKVGYSDEFYFSRKFKKEVGVPPSAYPRRGKQRIAALSPSSIGYLLALGIVPVAAPLDAKWTAYYYHHYFSRIPVHLRLQPGEADMAGDGSDLLKSRPDAAIGREPPRSPRLLAALERRSLPLFVPDRQFGWQGQLRQIADFLGVRERCDAWISAYRSKAESARQLVGQAVGRDSFAVLRLCGGEFYLYCNRGIRDVVYHDLQLRSACLKADVYNDKMSLQQLRRLNPDRILLLVCPDAETRSAWLMLQHSAEWRGLTAVDSGRVYPIPSDPWFEYSAYSIHRILNEMVAMLTGKCPNDDPAFVHGDGSPSAL</sequence>
<dbReference type="InterPro" id="IPR018060">
    <property type="entry name" value="HTH_AraC"/>
</dbReference>
<dbReference type="PRINTS" id="PR00032">
    <property type="entry name" value="HTHARAC"/>
</dbReference>
<protein>
    <submittedName>
        <fullName evidence="6">Helix-turn-helix domain-containing protein</fullName>
    </submittedName>
</protein>
<dbReference type="PROSITE" id="PS00041">
    <property type="entry name" value="HTH_ARAC_FAMILY_1"/>
    <property type="match status" value="1"/>
</dbReference>
<evidence type="ECO:0000259" key="5">
    <source>
        <dbReference type="PROSITE" id="PS50983"/>
    </source>
</evidence>
<dbReference type="Gene3D" id="3.40.50.1980">
    <property type="entry name" value="Nitrogenase molybdenum iron protein domain"/>
    <property type="match status" value="2"/>
</dbReference>
<dbReference type="PANTHER" id="PTHR43280">
    <property type="entry name" value="ARAC-FAMILY TRANSCRIPTIONAL REGULATOR"/>
    <property type="match status" value="1"/>
</dbReference>
<accession>A0ABV9F909</accession>
<gene>
    <name evidence="6" type="ORF">ACFO3S_03560</name>
</gene>
<dbReference type="SMART" id="SM00342">
    <property type="entry name" value="HTH_ARAC"/>
    <property type="match status" value="1"/>
</dbReference>
<dbReference type="InterPro" id="IPR002491">
    <property type="entry name" value="ABC_transptr_periplasmic_BD"/>
</dbReference>
<keyword evidence="3" id="KW-0804">Transcription</keyword>
<evidence type="ECO:0000256" key="3">
    <source>
        <dbReference type="ARBA" id="ARBA00023163"/>
    </source>
</evidence>
<feature type="domain" description="HTH araC/xylS-type" evidence="4">
    <location>
        <begin position="18"/>
        <end position="116"/>
    </location>
</feature>
<dbReference type="PROSITE" id="PS01124">
    <property type="entry name" value="HTH_ARAC_FAMILY_2"/>
    <property type="match status" value="1"/>
</dbReference>
<name>A0ABV9F909_9BACL</name>
<dbReference type="RefSeq" id="WP_378092326.1">
    <property type="nucleotide sequence ID" value="NZ_JBHSEP010000002.1"/>
</dbReference>
<evidence type="ECO:0000259" key="4">
    <source>
        <dbReference type="PROSITE" id="PS01124"/>
    </source>
</evidence>
<dbReference type="EMBL" id="JBHSEP010000002">
    <property type="protein sequence ID" value="MFC4597307.1"/>
    <property type="molecule type" value="Genomic_DNA"/>
</dbReference>
<keyword evidence="2" id="KW-0238">DNA-binding</keyword>
<feature type="domain" description="Fe/B12 periplasmic-binding" evidence="5">
    <location>
        <begin position="120"/>
        <end position="383"/>
    </location>
</feature>
<dbReference type="Pfam" id="PF12833">
    <property type="entry name" value="HTH_18"/>
    <property type="match status" value="1"/>
</dbReference>
<evidence type="ECO:0000313" key="7">
    <source>
        <dbReference type="Proteomes" id="UP001596028"/>
    </source>
</evidence>
<dbReference type="InterPro" id="IPR018062">
    <property type="entry name" value="HTH_AraC-typ_CS"/>
</dbReference>
<dbReference type="PANTHER" id="PTHR43280:SF28">
    <property type="entry name" value="HTH-TYPE TRANSCRIPTIONAL ACTIVATOR RHAS"/>
    <property type="match status" value="1"/>
</dbReference>
<dbReference type="Proteomes" id="UP001596028">
    <property type="component" value="Unassembled WGS sequence"/>
</dbReference>
<keyword evidence="7" id="KW-1185">Reference proteome</keyword>
<dbReference type="PROSITE" id="PS50983">
    <property type="entry name" value="FE_B12_PBP"/>
    <property type="match status" value="1"/>
</dbReference>
<dbReference type="SUPFAM" id="SSF53807">
    <property type="entry name" value="Helical backbone' metal receptor"/>
    <property type="match status" value="1"/>
</dbReference>
<evidence type="ECO:0000256" key="2">
    <source>
        <dbReference type="ARBA" id="ARBA00023125"/>
    </source>
</evidence>
<reference evidence="7" key="1">
    <citation type="journal article" date="2019" name="Int. J. Syst. Evol. Microbiol.">
        <title>The Global Catalogue of Microorganisms (GCM) 10K type strain sequencing project: providing services to taxonomists for standard genome sequencing and annotation.</title>
        <authorList>
            <consortium name="The Broad Institute Genomics Platform"/>
            <consortium name="The Broad Institute Genome Sequencing Center for Infectious Disease"/>
            <person name="Wu L."/>
            <person name="Ma J."/>
        </authorList>
    </citation>
    <scope>NUCLEOTIDE SEQUENCE [LARGE SCALE GENOMIC DNA]</scope>
    <source>
        <strain evidence="7">CCUG 49571</strain>
    </source>
</reference>
<comment type="caution">
    <text evidence="6">The sequence shown here is derived from an EMBL/GenBank/DDBJ whole genome shotgun (WGS) entry which is preliminary data.</text>
</comment>